<dbReference type="OrthoDB" id="628107at2"/>
<feature type="chain" id="PRO_5020335206" evidence="1">
    <location>
        <begin position="20"/>
        <end position="334"/>
    </location>
</feature>
<dbReference type="EMBL" id="SGIT01000002">
    <property type="protein sequence ID" value="RZF60032.1"/>
    <property type="molecule type" value="Genomic_DNA"/>
</dbReference>
<name>A0A4Q6XRC3_9SPHI</name>
<evidence type="ECO:0000313" key="5">
    <source>
        <dbReference type="Proteomes" id="UP000292855"/>
    </source>
</evidence>
<feature type="signal peptide" evidence="1">
    <location>
        <begin position="1"/>
        <end position="19"/>
    </location>
</feature>
<accession>A0A4Q6XRC3</accession>
<feature type="domain" description="DUF4973" evidence="3">
    <location>
        <begin position="25"/>
        <end position="153"/>
    </location>
</feature>
<feature type="domain" description="BT-3044-like C-terminal" evidence="2">
    <location>
        <begin position="167"/>
        <end position="315"/>
    </location>
</feature>
<keyword evidence="5" id="KW-1185">Reference proteome</keyword>
<dbReference type="PROSITE" id="PS51257">
    <property type="entry name" value="PROKAR_LIPOPROTEIN"/>
    <property type="match status" value="1"/>
</dbReference>
<dbReference type="Gene3D" id="2.60.40.1740">
    <property type="entry name" value="hypothetical protein (bacova_03559)"/>
    <property type="match status" value="1"/>
</dbReference>
<sequence length="334" mass="39166">MKKIYILFLVMATTIFGLSSCNNEWEDEQYEQLVSFKAPPNTEGVSWTYIRYKPDGKVTFNLPVVVSGSTPNTENRTVRVGLDLDTLAILNREQFGERQELYYGVLESKYYNMPETVTIPAGESQAVIPIEFSLADIDESDKWVLPLQILDDPAGNYHVNPHKHYKRAMLRIAPFNDYSGEYSSTQFKIYLEGNRDRELTMNTQRAYVVDEETVFFYAGTRDADYLDRKSYKVFVRFTDEQIDIQKKKLEIWSDNAENNKFEVDDEQAYYTVDESWDQVKPYEKRIYINLSFGYRFEDYTSAPGLRLRYQTVGTMAMERKLNTLIPDEDQQIEW</sequence>
<dbReference type="Pfam" id="PF14274">
    <property type="entry name" value="BT_3044-like_C"/>
    <property type="match status" value="1"/>
</dbReference>
<dbReference type="Pfam" id="PF16343">
    <property type="entry name" value="DUF4973"/>
    <property type="match status" value="1"/>
</dbReference>
<evidence type="ECO:0000256" key="1">
    <source>
        <dbReference type="SAM" id="SignalP"/>
    </source>
</evidence>
<evidence type="ECO:0000259" key="2">
    <source>
        <dbReference type="Pfam" id="PF14274"/>
    </source>
</evidence>
<keyword evidence="1" id="KW-0732">Signal</keyword>
<gene>
    <name evidence="4" type="ORF">EWE74_12995</name>
</gene>
<proteinExistence type="predicted"/>
<protein>
    <submittedName>
        <fullName evidence="4">DUF4973 domain-containing protein</fullName>
    </submittedName>
</protein>
<reference evidence="4 5" key="1">
    <citation type="submission" date="2019-02" db="EMBL/GenBank/DDBJ databases">
        <authorList>
            <person name="Li Y."/>
        </authorList>
    </citation>
    <scope>NUCLEOTIDE SEQUENCE [LARGE SCALE GENOMIC DNA]</scope>
    <source>
        <strain evidence="4 5">30C10-4-7</strain>
    </source>
</reference>
<dbReference type="InterPro" id="IPR032509">
    <property type="entry name" value="DUF4973"/>
</dbReference>
<evidence type="ECO:0000259" key="3">
    <source>
        <dbReference type="Pfam" id="PF16343"/>
    </source>
</evidence>
<dbReference type="AlphaFoldDB" id="A0A4Q6XRC3"/>
<comment type="caution">
    <text evidence="4">The sequence shown here is derived from an EMBL/GenBank/DDBJ whole genome shotgun (WGS) entry which is preliminary data.</text>
</comment>
<dbReference type="Gene3D" id="2.40.128.440">
    <property type="entry name" value="Uncharacterised protein PF14274, DUF4361"/>
    <property type="match status" value="1"/>
</dbReference>
<evidence type="ECO:0000313" key="4">
    <source>
        <dbReference type="EMBL" id="RZF60032.1"/>
    </source>
</evidence>
<dbReference type="Proteomes" id="UP000292855">
    <property type="component" value="Unassembled WGS sequence"/>
</dbReference>
<dbReference type="InterPro" id="IPR025371">
    <property type="entry name" value="BT_3044-like_C"/>
</dbReference>
<dbReference type="RefSeq" id="WP_130141950.1">
    <property type="nucleotide sequence ID" value="NZ_SGIT01000002.1"/>
</dbReference>
<organism evidence="4 5">
    <name type="scientific">Sphingobacterium corticibacterium</name>
    <dbReference type="NCBI Taxonomy" id="2484746"/>
    <lineage>
        <taxon>Bacteria</taxon>
        <taxon>Pseudomonadati</taxon>
        <taxon>Bacteroidota</taxon>
        <taxon>Sphingobacteriia</taxon>
        <taxon>Sphingobacteriales</taxon>
        <taxon>Sphingobacteriaceae</taxon>
        <taxon>Sphingobacterium</taxon>
    </lineage>
</organism>